<protein>
    <submittedName>
        <fullName evidence="1">Uncharacterized protein</fullName>
    </submittedName>
</protein>
<dbReference type="EMBL" id="JBBPBM010000006">
    <property type="protein sequence ID" value="KAK8579039.1"/>
    <property type="molecule type" value="Genomic_DNA"/>
</dbReference>
<keyword evidence="2" id="KW-1185">Reference proteome</keyword>
<evidence type="ECO:0000313" key="2">
    <source>
        <dbReference type="Proteomes" id="UP001472677"/>
    </source>
</evidence>
<comment type="caution">
    <text evidence="1">The sequence shown here is derived from an EMBL/GenBank/DDBJ whole genome shotgun (WGS) entry which is preliminary data.</text>
</comment>
<name>A0ABR2FE41_9ROSI</name>
<dbReference type="Proteomes" id="UP001472677">
    <property type="component" value="Unassembled WGS sequence"/>
</dbReference>
<evidence type="ECO:0000313" key="1">
    <source>
        <dbReference type="EMBL" id="KAK8579039.1"/>
    </source>
</evidence>
<reference evidence="1 2" key="1">
    <citation type="journal article" date="2024" name="G3 (Bethesda)">
        <title>Genome assembly of Hibiscus sabdariffa L. provides insights into metabolisms of medicinal natural products.</title>
        <authorList>
            <person name="Kim T."/>
        </authorList>
    </citation>
    <scope>NUCLEOTIDE SEQUENCE [LARGE SCALE GENOMIC DNA]</scope>
    <source>
        <strain evidence="1">TK-2024</strain>
        <tissue evidence="1">Old leaves</tissue>
    </source>
</reference>
<proteinExistence type="predicted"/>
<accession>A0ABR2FE41</accession>
<organism evidence="1 2">
    <name type="scientific">Hibiscus sabdariffa</name>
    <name type="common">roselle</name>
    <dbReference type="NCBI Taxonomy" id="183260"/>
    <lineage>
        <taxon>Eukaryota</taxon>
        <taxon>Viridiplantae</taxon>
        <taxon>Streptophyta</taxon>
        <taxon>Embryophyta</taxon>
        <taxon>Tracheophyta</taxon>
        <taxon>Spermatophyta</taxon>
        <taxon>Magnoliopsida</taxon>
        <taxon>eudicotyledons</taxon>
        <taxon>Gunneridae</taxon>
        <taxon>Pentapetalae</taxon>
        <taxon>rosids</taxon>
        <taxon>malvids</taxon>
        <taxon>Malvales</taxon>
        <taxon>Malvaceae</taxon>
        <taxon>Malvoideae</taxon>
        <taxon>Hibiscus</taxon>
    </lineage>
</organism>
<gene>
    <name evidence="1" type="ORF">V6N12_069374</name>
</gene>
<sequence>MLPVWVCRKTKRRSIIRLEKIAFQGIQRLYPRKICYNNETTQSLESDTEISGAGKVKEVADKDRRVGPSALGKDCDFLCDPGGLDALSMGFDKPDLHTPNPLDKGSEDKIREKLSSAEITKWAEKDKDLNSSKGDLEEQGVLNPNGNLELRGIHVFCSHNRGGHCRPSGKSKASIVDGGSNLAWKNFELPEFHNVFKVSRLKKKKIWITEWNS</sequence>